<gene>
    <name evidence="1" type="ORF">RHD99_13950</name>
</gene>
<dbReference type="EMBL" id="CP133838">
    <property type="protein sequence ID" value="WMY72583.1"/>
    <property type="molecule type" value="Genomic_DNA"/>
</dbReference>
<dbReference type="RefSeq" id="WP_309874596.1">
    <property type="nucleotide sequence ID" value="NZ_CP133838.1"/>
</dbReference>
<reference evidence="1 2" key="1">
    <citation type="submission" date="2023-09" db="EMBL/GenBank/DDBJ databases">
        <title>Buttiauxella selenatireducens sp. nov., isolated from the rhizosphere of Cardamine hupingshanesis.</title>
        <authorList>
            <person name="Zhang S."/>
            <person name="Xu Z."/>
            <person name="Wang H."/>
            <person name="Guo Y."/>
        </authorList>
    </citation>
    <scope>NUCLEOTIDE SEQUENCE [LARGE SCALE GENOMIC DNA]</scope>
    <source>
        <strain evidence="1 2">R73</strain>
    </source>
</reference>
<dbReference type="Proteomes" id="UP001246690">
    <property type="component" value="Chromosome"/>
</dbReference>
<evidence type="ECO:0000313" key="2">
    <source>
        <dbReference type="Proteomes" id="UP001246690"/>
    </source>
</evidence>
<sequence length="57" mass="6348">MDTEPVPCGINDSIECEEYLNEFEQRSIGNISPDDADTADIFGTGNEITDCEQIDYN</sequence>
<organism evidence="1 2">
    <name type="scientific">Buttiauxella selenatireducens</name>
    <dbReference type="NCBI Taxonomy" id="3073902"/>
    <lineage>
        <taxon>Bacteria</taxon>
        <taxon>Pseudomonadati</taxon>
        <taxon>Pseudomonadota</taxon>
        <taxon>Gammaproteobacteria</taxon>
        <taxon>Enterobacterales</taxon>
        <taxon>Enterobacteriaceae</taxon>
        <taxon>Buttiauxella</taxon>
    </lineage>
</organism>
<evidence type="ECO:0000313" key="1">
    <source>
        <dbReference type="EMBL" id="WMY72583.1"/>
    </source>
</evidence>
<protein>
    <submittedName>
        <fullName evidence="1">Uncharacterized protein</fullName>
    </submittedName>
</protein>
<proteinExistence type="predicted"/>
<keyword evidence="2" id="KW-1185">Reference proteome</keyword>
<accession>A0ABY9S555</accession>
<name>A0ABY9S555_9ENTR</name>